<keyword evidence="2" id="KW-1185">Reference proteome</keyword>
<dbReference type="RefSeq" id="WP_183665781.1">
    <property type="nucleotide sequence ID" value="NZ_JACHXN010000048.1"/>
</dbReference>
<name>A0A839UMQ9_9HYPH</name>
<organism evidence="1 2">
    <name type="scientific">Phyllobacterium trifolii</name>
    <dbReference type="NCBI Taxonomy" id="300193"/>
    <lineage>
        <taxon>Bacteria</taxon>
        <taxon>Pseudomonadati</taxon>
        <taxon>Pseudomonadota</taxon>
        <taxon>Alphaproteobacteria</taxon>
        <taxon>Hyphomicrobiales</taxon>
        <taxon>Phyllobacteriaceae</taxon>
        <taxon>Phyllobacterium</taxon>
    </lineage>
</organism>
<evidence type="ECO:0000313" key="2">
    <source>
        <dbReference type="Proteomes" id="UP000554520"/>
    </source>
</evidence>
<dbReference type="Proteomes" id="UP000554520">
    <property type="component" value="Unassembled WGS sequence"/>
</dbReference>
<gene>
    <name evidence="1" type="ORF">FHS21_006338</name>
</gene>
<accession>A0A839UMQ9</accession>
<comment type="caution">
    <text evidence="1">The sequence shown here is derived from an EMBL/GenBank/DDBJ whole genome shotgun (WGS) entry which is preliminary data.</text>
</comment>
<sequence length="135" mass="15221">MTRDSVDGQIDVSEGSGELKADLTSCPELVAALQDDHMMWTAYNLLIQVEWIRAGGPVKRHWGSNGDVAGFIADLRAKGETYLDIQCYADDGPPFDQEQKWAYVKEFHKMFSQLGWYPNPNPNLHVPIREVGPKE</sequence>
<dbReference type="AlphaFoldDB" id="A0A839UMQ9"/>
<evidence type="ECO:0000313" key="1">
    <source>
        <dbReference type="EMBL" id="MBB3149881.1"/>
    </source>
</evidence>
<reference evidence="1 2" key="1">
    <citation type="submission" date="2020-08" db="EMBL/GenBank/DDBJ databases">
        <title>Genomic Encyclopedia of Type Strains, Phase III (KMG-III): the genomes of soil and plant-associated and newly described type strains.</title>
        <authorList>
            <person name="Whitman W."/>
        </authorList>
    </citation>
    <scope>NUCLEOTIDE SEQUENCE [LARGE SCALE GENOMIC DNA]</scope>
    <source>
        <strain evidence="1 2">CECT 7015</strain>
    </source>
</reference>
<protein>
    <submittedName>
        <fullName evidence="1">Uncharacterized protein</fullName>
    </submittedName>
</protein>
<proteinExistence type="predicted"/>
<dbReference type="EMBL" id="JACHXN010000048">
    <property type="protein sequence ID" value="MBB3149881.1"/>
    <property type="molecule type" value="Genomic_DNA"/>
</dbReference>